<dbReference type="Gene3D" id="1.10.640.10">
    <property type="entry name" value="Haem peroxidase domain superfamily, animal type"/>
    <property type="match status" value="1"/>
</dbReference>
<evidence type="ECO:0000259" key="25">
    <source>
        <dbReference type="PROSITE" id="PS50222"/>
    </source>
</evidence>
<evidence type="ECO:0000256" key="18">
    <source>
        <dbReference type="ARBA" id="ARBA00023136"/>
    </source>
</evidence>
<dbReference type="InterPro" id="IPR050369">
    <property type="entry name" value="RBOH/FRE"/>
</dbReference>
<dbReference type="FunFam" id="2.40.30.10:FF:000059">
    <property type="entry name" value="dual oxidase isoform X1"/>
    <property type="match status" value="1"/>
</dbReference>
<dbReference type="GO" id="GO:0005509">
    <property type="term" value="F:calcium ion binding"/>
    <property type="evidence" value="ECO:0007669"/>
    <property type="project" value="InterPro"/>
</dbReference>
<dbReference type="InterPro" id="IPR002048">
    <property type="entry name" value="EF_hand_dom"/>
</dbReference>
<dbReference type="GO" id="GO:0042554">
    <property type="term" value="P:superoxide anion generation"/>
    <property type="evidence" value="ECO:0007669"/>
    <property type="project" value="TreeGrafter"/>
</dbReference>
<sequence length="1527" mass="174371">MIWRLLVFWFCLFNTWVLGILGNNTTTVDWEVQRYDGWYNNLAHHSTGATDSKLLRLYPASYSDGVYQVAEPPELPNARDVSNVLTKGQSGLPSVQNFTVLGVFFGYHVLSEIISTVNPACPAEFLNIYIGAGDPVFNPTNNSNVVLPFQRSKWFPGTGRSPNNPREQVNSVTTWIDGSSIYGCSHSWSDALRSFSGGKLASGPDGQFPSNANPSLQMWKIPDPATGQRGNGGIYGFGNAMANESPFIQAESIIWFRYHNYIAQNFSDSNPDWSDEVVFQNARKWVIATYQNIAFYEWLPLFISSGVSVYQGYKQHQDPSVSPEFLALTSQVLYSMMPSGVYMRNSTCHFRNVTGLNDQTWPALRLCNNYWNRENPNLQTATDIDELVLGMASQIAEKEDNIMVEDLRDYWYGKMQYSRTDLSAASIQSGRDFGLPSYNNMMEFYSLPPLQQWKDIQNPEIRDQLSSLYMSNIQNLELISGVLSEINGSLGDLVTNVTLNQFYRIRDGDRFWFENEKNGLFTSEEIAIIRATTFRDVLLAVINTTSSDIQDNVFMWKAGDPCPQPSQLKSDELEPCVPLVVADYFEGSGAGFGITIAFLCSLPLLSFLLAYVISKSQKRTFRKFQKKINSRDVRNASSREGFPATEWYGPGESNQQVLIQFLPNRKLNVLGNSHTKARSISLQSQQKVEVLLSNNDGNKALCLKIPKEYDLVLFFNNKEERTNFIQKFKELLDGSGVTPSFSELKEKSLLRSSFSKKERHEMLETFFRHSLSHVLDIQKADAGELHTKDINLLKFEISREELSELLGLDHHASFVDSMFSAADKNKNGFLSFKEFCNILAKLLKGTAEEKLQFMFSMHDKNGNGILTKAEFSKMLRSFSEVSNFLSKDQTENVIESMFTEAGISSEQEITWKDFYAVFRDHANILNSTTILPKGSADNKKNIDRNISFISRNNQESNGTGQQISNVELEGQRIRNRFGNRTNGNMDQPRIYTEAKRERYESSKIRQKIQQLKRLVENYRRHIVCLTICCGISAGVFAERGYYYGYASPPTGISQTTYVGLIVSRGSAASVSFMFSYMLLTMCRNLITFLRETFLNRYIPFDAAVDFHRWIAMSAVVLSVFHAVGHVVNVYIFSITPISILGCVFPTVFTDDGSEYPEKFYWWFFETIPGMTGVLLLVVLALMYVFASSHFRRVSFRWFWITHHLYVLFYILTIIHGSFALIQQPRFHIYFIAPAIIYIGDKLISLSRKKIEIEVLQVDRLPSGVTHIRFQRPSDFHYMSGQWVRIACLNLGTDEYHPFTLTSAPHEKTLSLHIRAVGPWTTRLREIYTSPADPLQIYPKLYLDGPFGEGHQEWNKFEVSVLVGGGIGVTPFASILKDLVFKSSINSRIYCKKVYFIWVTRTQKQFEWLTDIIREVEENDKNNLLSVHIYITQLAEKFDFRTTMLYICERHFQKVQNQSLLTGLRSVTHFGRPPFLGFLNSLQDVHPMVKKIGVFSCGPPGMTKNVETACRKLNKKDESYFVHHYENF</sequence>
<feature type="transmembrane region" description="Helical" evidence="23">
    <location>
        <begin position="1057"/>
        <end position="1079"/>
    </location>
</feature>
<dbReference type="SFLD" id="SFLDG01168">
    <property type="entry name" value="Ferric_reductase_subgroup_(FRE"/>
    <property type="match status" value="1"/>
</dbReference>
<evidence type="ECO:0000256" key="22">
    <source>
        <dbReference type="ARBA" id="ARBA00048762"/>
    </source>
</evidence>
<evidence type="ECO:0000256" key="12">
    <source>
        <dbReference type="ARBA" id="ARBA00022737"/>
    </source>
</evidence>
<dbReference type="CDD" id="cd00051">
    <property type="entry name" value="EFh"/>
    <property type="match status" value="1"/>
</dbReference>
<evidence type="ECO:0000256" key="1">
    <source>
        <dbReference type="ARBA" id="ARBA00003796"/>
    </source>
</evidence>
<evidence type="ECO:0000256" key="3">
    <source>
        <dbReference type="ARBA" id="ARBA00005197"/>
    </source>
</evidence>
<dbReference type="Pfam" id="PF00036">
    <property type="entry name" value="EF-hand_1"/>
    <property type="match status" value="1"/>
</dbReference>
<dbReference type="GO" id="GO:0042744">
    <property type="term" value="P:hydrogen peroxide catabolic process"/>
    <property type="evidence" value="ECO:0007669"/>
    <property type="project" value="UniProtKB-KW"/>
</dbReference>
<dbReference type="SUPFAM" id="SSF48113">
    <property type="entry name" value="Heme-dependent peroxidases"/>
    <property type="match status" value="1"/>
</dbReference>
<keyword evidence="10" id="KW-0479">Metal-binding</keyword>
<feature type="domain" description="EF-hand" evidence="25">
    <location>
        <begin position="846"/>
        <end position="881"/>
    </location>
</feature>
<keyword evidence="18 23" id="KW-0472">Membrane</keyword>
<keyword evidence="7" id="KW-0575">Peroxidase</keyword>
<dbReference type="FunFam" id="1.10.640.10:FF:000004">
    <property type="entry name" value="Dual oxidase 2"/>
    <property type="match status" value="1"/>
</dbReference>
<dbReference type="Pfam" id="PF13499">
    <property type="entry name" value="EF-hand_7"/>
    <property type="match status" value="1"/>
</dbReference>
<feature type="transmembrane region" description="Helical" evidence="23">
    <location>
        <begin position="1197"/>
        <end position="1220"/>
    </location>
</feature>
<evidence type="ECO:0000256" key="14">
    <source>
        <dbReference type="ARBA" id="ARBA00022837"/>
    </source>
</evidence>
<dbReference type="SUPFAM" id="SSF52343">
    <property type="entry name" value="Ferredoxin reductase-like, C-terminal NADP-linked domain"/>
    <property type="match status" value="1"/>
</dbReference>
<dbReference type="InterPro" id="IPR034821">
    <property type="entry name" value="DUOX_peroxidase"/>
</dbReference>
<name>A0AAD1RKM7_PELCU</name>
<dbReference type="Gene3D" id="3.40.50.80">
    <property type="entry name" value="Nucleotide-binding domain of ferredoxin-NADP reductase (FNR) module"/>
    <property type="match status" value="1"/>
</dbReference>
<evidence type="ECO:0000256" key="5">
    <source>
        <dbReference type="ARBA" id="ARBA00012698"/>
    </source>
</evidence>
<evidence type="ECO:0000256" key="8">
    <source>
        <dbReference type="ARBA" id="ARBA00022630"/>
    </source>
</evidence>
<dbReference type="GO" id="GO:0004601">
    <property type="term" value="F:peroxidase activity"/>
    <property type="evidence" value="ECO:0007669"/>
    <property type="project" value="UniProtKB-KW"/>
</dbReference>
<feature type="domain" description="FAD-binding FR-type" evidence="26">
    <location>
        <begin position="1247"/>
        <end position="1352"/>
    </location>
</feature>
<keyword evidence="16 23" id="KW-1133">Transmembrane helix</keyword>
<keyword evidence="28" id="KW-1185">Reference proteome</keyword>
<dbReference type="GO" id="GO:0016175">
    <property type="term" value="F:superoxide-generating NAD(P)H oxidase activity"/>
    <property type="evidence" value="ECO:0007669"/>
    <property type="project" value="UniProtKB-ARBA"/>
</dbReference>
<keyword evidence="9 23" id="KW-0812">Transmembrane</keyword>
<dbReference type="Pfam" id="PF08030">
    <property type="entry name" value="NAD_binding_6"/>
    <property type="match status" value="1"/>
</dbReference>
<evidence type="ECO:0000256" key="6">
    <source>
        <dbReference type="ARBA" id="ARBA00022534"/>
    </source>
</evidence>
<dbReference type="PANTHER" id="PTHR11972:SF207">
    <property type="entry name" value="NAD(P)H OXIDASE (H2O2-FORMING)"/>
    <property type="match status" value="1"/>
</dbReference>
<dbReference type="EMBL" id="OW240914">
    <property type="protein sequence ID" value="CAH2273697.1"/>
    <property type="molecule type" value="Genomic_DNA"/>
</dbReference>
<dbReference type="Pfam" id="PF01794">
    <property type="entry name" value="Ferric_reduct"/>
    <property type="match status" value="1"/>
</dbReference>
<evidence type="ECO:0000256" key="7">
    <source>
        <dbReference type="ARBA" id="ARBA00022559"/>
    </source>
</evidence>
<dbReference type="PROSITE" id="PS50292">
    <property type="entry name" value="PEROXIDASE_3"/>
    <property type="match status" value="1"/>
</dbReference>
<dbReference type="InterPro" id="IPR018247">
    <property type="entry name" value="EF_Hand_1_Ca_BS"/>
</dbReference>
<evidence type="ECO:0000313" key="27">
    <source>
        <dbReference type="EMBL" id="CAH2273697.1"/>
    </source>
</evidence>
<keyword evidence="13" id="KW-0274">FAD</keyword>
<dbReference type="Pfam" id="PF08022">
    <property type="entry name" value="FAD_binding_8"/>
    <property type="match status" value="1"/>
</dbReference>
<dbReference type="Proteomes" id="UP001295444">
    <property type="component" value="Chromosome 03"/>
</dbReference>
<keyword evidence="14" id="KW-0106">Calcium</keyword>
<evidence type="ECO:0000256" key="9">
    <source>
        <dbReference type="ARBA" id="ARBA00022692"/>
    </source>
</evidence>
<evidence type="ECO:0000259" key="26">
    <source>
        <dbReference type="PROSITE" id="PS51384"/>
    </source>
</evidence>
<comment type="similarity">
    <text evidence="4">In the N-terminal section; belongs to the peroxidase family.</text>
</comment>
<dbReference type="PANTHER" id="PTHR11972">
    <property type="entry name" value="NADPH OXIDASE"/>
    <property type="match status" value="1"/>
</dbReference>
<keyword evidence="12" id="KW-0677">Repeat</keyword>
<evidence type="ECO:0000256" key="10">
    <source>
        <dbReference type="ARBA" id="ARBA00022723"/>
    </source>
</evidence>
<keyword evidence="11 24" id="KW-0732">Signal</keyword>
<feature type="domain" description="EF-hand" evidence="25">
    <location>
        <begin position="810"/>
        <end position="845"/>
    </location>
</feature>
<keyword evidence="19" id="KW-0325">Glycoprotein</keyword>
<gene>
    <name evidence="27" type="ORF">PECUL_23A020018</name>
</gene>
<dbReference type="GO" id="GO:0016174">
    <property type="term" value="F:NAD(P)H oxidase H2O2-forming activity"/>
    <property type="evidence" value="ECO:0007669"/>
    <property type="project" value="UniProtKB-EC"/>
</dbReference>
<dbReference type="GO" id="GO:0043020">
    <property type="term" value="C:NADPH oxidase complex"/>
    <property type="evidence" value="ECO:0007669"/>
    <property type="project" value="TreeGrafter"/>
</dbReference>
<keyword evidence="17" id="KW-0560">Oxidoreductase</keyword>
<evidence type="ECO:0000256" key="20">
    <source>
        <dbReference type="ARBA" id="ARBA00023324"/>
    </source>
</evidence>
<dbReference type="SUPFAM" id="SSF63380">
    <property type="entry name" value="Riboflavin synthase domain-like"/>
    <property type="match status" value="1"/>
</dbReference>
<evidence type="ECO:0000256" key="15">
    <source>
        <dbReference type="ARBA" id="ARBA00022857"/>
    </source>
</evidence>
<dbReference type="PROSITE" id="PS50222">
    <property type="entry name" value="EF_HAND_2"/>
    <property type="match status" value="2"/>
</dbReference>
<dbReference type="InterPro" id="IPR037120">
    <property type="entry name" value="Haem_peroxidase_sf_animal"/>
</dbReference>
<dbReference type="GO" id="GO:0009653">
    <property type="term" value="P:anatomical structure morphogenesis"/>
    <property type="evidence" value="ECO:0007669"/>
    <property type="project" value="UniProtKB-ARBA"/>
</dbReference>
<dbReference type="Gene3D" id="2.40.30.10">
    <property type="entry name" value="Translation factors"/>
    <property type="match status" value="1"/>
</dbReference>
<keyword evidence="15" id="KW-0521">NADP</keyword>
<dbReference type="InterPro" id="IPR013130">
    <property type="entry name" value="Fe3_Rdtase_TM_dom"/>
</dbReference>
<evidence type="ECO:0000256" key="24">
    <source>
        <dbReference type="SAM" id="SignalP"/>
    </source>
</evidence>
<keyword evidence="6" id="KW-0893">Thyroid hormones biosynthesis</keyword>
<evidence type="ECO:0000256" key="19">
    <source>
        <dbReference type="ARBA" id="ARBA00023180"/>
    </source>
</evidence>
<evidence type="ECO:0000256" key="17">
    <source>
        <dbReference type="ARBA" id="ARBA00023002"/>
    </source>
</evidence>
<dbReference type="InterPro" id="IPR010255">
    <property type="entry name" value="Haem_peroxidase_sf"/>
</dbReference>
<dbReference type="GO" id="GO:0020037">
    <property type="term" value="F:heme binding"/>
    <property type="evidence" value="ECO:0007669"/>
    <property type="project" value="InterPro"/>
</dbReference>
<dbReference type="PROSITE" id="PS51384">
    <property type="entry name" value="FAD_FR"/>
    <property type="match status" value="1"/>
</dbReference>
<dbReference type="GO" id="GO:0042446">
    <property type="term" value="P:hormone biosynthetic process"/>
    <property type="evidence" value="ECO:0007669"/>
    <property type="project" value="UniProtKB-KW"/>
</dbReference>
<dbReference type="InterPro" id="IPR017938">
    <property type="entry name" value="Riboflavin_synthase-like_b-brl"/>
</dbReference>
<dbReference type="PROSITE" id="PS00018">
    <property type="entry name" value="EF_HAND_1"/>
    <property type="match status" value="2"/>
</dbReference>
<feature type="transmembrane region" description="Helical" evidence="23">
    <location>
        <begin position="590"/>
        <end position="613"/>
    </location>
</feature>
<evidence type="ECO:0000256" key="4">
    <source>
        <dbReference type="ARBA" id="ARBA00005644"/>
    </source>
</evidence>
<evidence type="ECO:0000256" key="23">
    <source>
        <dbReference type="SAM" id="Phobius"/>
    </source>
</evidence>
<dbReference type="Pfam" id="PF03098">
    <property type="entry name" value="An_peroxidase"/>
    <property type="match status" value="1"/>
</dbReference>
<dbReference type="SMART" id="SM00054">
    <property type="entry name" value="EFh"/>
    <property type="match status" value="2"/>
</dbReference>
<dbReference type="SFLD" id="SFLDS00052">
    <property type="entry name" value="Ferric_Reductase_Domain"/>
    <property type="match status" value="1"/>
</dbReference>
<feature type="transmembrane region" description="Helical" evidence="23">
    <location>
        <begin position="1018"/>
        <end position="1037"/>
    </location>
</feature>
<dbReference type="InterPro" id="IPR013121">
    <property type="entry name" value="Fe_red_NAD-bd_6"/>
</dbReference>
<evidence type="ECO:0000256" key="13">
    <source>
        <dbReference type="ARBA" id="ARBA00022827"/>
    </source>
</evidence>
<dbReference type="GO" id="GO:0016324">
    <property type="term" value="C:apical plasma membrane"/>
    <property type="evidence" value="ECO:0007669"/>
    <property type="project" value="UniProtKB-SubCell"/>
</dbReference>
<reference evidence="27" key="1">
    <citation type="submission" date="2022-03" db="EMBL/GenBank/DDBJ databases">
        <authorList>
            <person name="Alioto T."/>
            <person name="Alioto T."/>
            <person name="Gomez Garrido J."/>
        </authorList>
    </citation>
    <scope>NUCLEOTIDE SEQUENCE</scope>
</reference>
<dbReference type="InterPro" id="IPR011992">
    <property type="entry name" value="EF-hand-dom_pair"/>
</dbReference>
<dbReference type="InterPro" id="IPR013112">
    <property type="entry name" value="FAD-bd_8"/>
</dbReference>
<feature type="transmembrane region" description="Helical" evidence="23">
    <location>
        <begin position="1160"/>
        <end position="1185"/>
    </location>
</feature>
<comment type="pathway">
    <text evidence="3">Hormone biosynthesis; thyroid hormone biosynthesis.</text>
</comment>
<evidence type="ECO:0000313" key="28">
    <source>
        <dbReference type="Proteomes" id="UP001295444"/>
    </source>
</evidence>
<evidence type="ECO:0000256" key="2">
    <source>
        <dbReference type="ARBA" id="ARBA00004424"/>
    </source>
</evidence>
<comment type="catalytic activity">
    <reaction evidence="22">
        <text>NADPH + O2 + H(+) = H2O2 + NADP(+)</text>
        <dbReference type="Rhea" id="RHEA:11260"/>
        <dbReference type="ChEBI" id="CHEBI:15378"/>
        <dbReference type="ChEBI" id="CHEBI:15379"/>
        <dbReference type="ChEBI" id="CHEBI:16240"/>
        <dbReference type="ChEBI" id="CHEBI:57783"/>
        <dbReference type="ChEBI" id="CHEBI:58349"/>
        <dbReference type="EC" id="1.6.3.1"/>
    </reaction>
</comment>
<dbReference type="CDD" id="cd09820">
    <property type="entry name" value="dual_peroxidase_like"/>
    <property type="match status" value="1"/>
</dbReference>
<dbReference type="InterPro" id="IPR019791">
    <property type="entry name" value="Haem_peroxidase_animal"/>
</dbReference>
<comment type="subcellular location">
    <subcellularLocation>
        <location evidence="2">Apical cell membrane</location>
        <topology evidence="2">Multi-pass membrane protein</topology>
    </subcellularLocation>
</comment>
<dbReference type="InterPro" id="IPR039261">
    <property type="entry name" value="FNR_nucleotide-bd"/>
</dbReference>
<dbReference type="EC" id="1.6.3.1" evidence="5"/>
<feature type="chain" id="PRO_5042193792" description="NAD(P)H oxidase (H2O2-forming)" evidence="24">
    <location>
        <begin position="20"/>
        <end position="1527"/>
    </location>
</feature>
<protein>
    <recommendedName>
        <fullName evidence="5">NAD(P)H oxidase (H2O2-forming)</fullName>
        <ecNumber evidence="5">1.6.3.1</ecNumber>
    </recommendedName>
</protein>
<evidence type="ECO:0000256" key="16">
    <source>
        <dbReference type="ARBA" id="ARBA00022989"/>
    </source>
</evidence>
<dbReference type="SFLD" id="SFLDG01169">
    <property type="entry name" value="NADPH_oxidase_subgroup_(NOX)"/>
    <property type="match status" value="1"/>
</dbReference>
<dbReference type="Gene3D" id="1.10.238.10">
    <property type="entry name" value="EF-hand"/>
    <property type="match status" value="1"/>
</dbReference>
<dbReference type="GO" id="GO:0042742">
    <property type="term" value="P:defense response to bacterium"/>
    <property type="evidence" value="ECO:0007669"/>
    <property type="project" value="UniProtKB-ARBA"/>
</dbReference>
<feature type="transmembrane region" description="Helical" evidence="23">
    <location>
        <begin position="1127"/>
        <end position="1148"/>
    </location>
</feature>
<proteinExistence type="inferred from homology"/>
<keyword evidence="8" id="KW-0285">Flavoprotein</keyword>
<evidence type="ECO:0000256" key="21">
    <source>
        <dbReference type="ARBA" id="ARBA00047455"/>
    </source>
</evidence>
<organism evidence="27 28">
    <name type="scientific">Pelobates cultripes</name>
    <name type="common">Western spadefoot toad</name>
    <dbReference type="NCBI Taxonomy" id="61616"/>
    <lineage>
        <taxon>Eukaryota</taxon>
        <taxon>Metazoa</taxon>
        <taxon>Chordata</taxon>
        <taxon>Craniata</taxon>
        <taxon>Vertebrata</taxon>
        <taxon>Euteleostomi</taxon>
        <taxon>Amphibia</taxon>
        <taxon>Batrachia</taxon>
        <taxon>Anura</taxon>
        <taxon>Pelobatoidea</taxon>
        <taxon>Pelobatidae</taxon>
        <taxon>Pelobates</taxon>
    </lineage>
</organism>
<dbReference type="SUPFAM" id="SSF47473">
    <property type="entry name" value="EF-hand"/>
    <property type="match status" value="1"/>
</dbReference>
<dbReference type="GO" id="GO:0006979">
    <property type="term" value="P:response to oxidative stress"/>
    <property type="evidence" value="ECO:0007669"/>
    <property type="project" value="InterPro"/>
</dbReference>
<dbReference type="CDD" id="cd06186">
    <property type="entry name" value="NOX_Duox_like_FAD_NADP"/>
    <property type="match status" value="1"/>
</dbReference>
<accession>A0AAD1RKM7</accession>
<dbReference type="PRINTS" id="PR00457">
    <property type="entry name" value="ANPEROXIDASE"/>
</dbReference>
<comment type="function">
    <text evidence="1">Generates hydrogen peroxide which is required for the activity of thyroid peroxidase/TPO and lactoperoxidase/LPO. Plays a role in thyroid hormones synthesis and lactoperoxidase-mediated antimicrobial defense at the surface of mucosa. May have its own peroxidase activity through its N-terminal peroxidase-like domain.</text>
</comment>
<dbReference type="InterPro" id="IPR017927">
    <property type="entry name" value="FAD-bd_FR_type"/>
</dbReference>
<comment type="catalytic activity">
    <reaction evidence="21">
        <text>NADH + O2 + H(+) = H2O2 + NAD(+)</text>
        <dbReference type="Rhea" id="RHEA:11264"/>
        <dbReference type="ChEBI" id="CHEBI:15378"/>
        <dbReference type="ChEBI" id="CHEBI:15379"/>
        <dbReference type="ChEBI" id="CHEBI:16240"/>
        <dbReference type="ChEBI" id="CHEBI:57540"/>
        <dbReference type="ChEBI" id="CHEBI:57945"/>
        <dbReference type="EC" id="1.6.3.1"/>
    </reaction>
</comment>
<feature type="signal peptide" evidence="24">
    <location>
        <begin position="1"/>
        <end position="19"/>
    </location>
</feature>
<evidence type="ECO:0000256" key="11">
    <source>
        <dbReference type="ARBA" id="ARBA00022729"/>
    </source>
</evidence>
<dbReference type="FunFam" id="3.40.50.80:FF:000006">
    <property type="entry name" value="Dual oxidase 2"/>
    <property type="match status" value="1"/>
</dbReference>
<keyword evidence="20" id="KW-0376">Hydrogen peroxide</keyword>